<protein>
    <recommendedName>
        <fullName evidence="10">G-protein coupled receptors family 1 profile domain-containing protein</fullName>
    </recommendedName>
</protein>
<comment type="caution">
    <text evidence="11">The sequence shown here is derived from an EMBL/GenBank/DDBJ whole genome shotgun (WGS) entry which is preliminary data.</text>
</comment>
<feature type="compositionally biased region" description="Polar residues" evidence="8">
    <location>
        <begin position="369"/>
        <end position="382"/>
    </location>
</feature>
<dbReference type="PANTHER" id="PTHR24238:SF47">
    <property type="entry name" value="ECDYSTEROIDS_DOPAMINE RECEPTOR-RELATED"/>
    <property type="match status" value="1"/>
</dbReference>
<evidence type="ECO:0000256" key="7">
    <source>
        <dbReference type="ARBA" id="ARBA00023224"/>
    </source>
</evidence>
<dbReference type="Pfam" id="PF00001">
    <property type="entry name" value="7tm_1"/>
    <property type="match status" value="1"/>
</dbReference>
<evidence type="ECO:0000259" key="10">
    <source>
        <dbReference type="PROSITE" id="PS50262"/>
    </source>
</evidence>
<sequence length="530" mass="58857">MSGDTTPPSPLINSSLINMLDANTSYIGNNSNGTDTRAEDKLGLALFALPQIPAWLSSLYLSMLCLSILIGVPGNTLTVVAYARIKAKTSCDWYILIVAWADLVSCLFRSPVYIMEHLGVWLHHSNSDLCKVISWLSQITVCVSIFIFALIAIDRYVKLCCNFSWNISPTRARNISIIMILVNSLLAAPCLYIFENLSRGVCTVKSHLLQTMLVKGYYSLIFVLFLMMFTAVVFCYINIAIKVRKTKRVGTMPVGRITLSTGRSAEDEDMTATSQDHAHREGISENFPGRRNANFAKDLTANSSDPYPASKSRTSGTVEPRLASGNTDQHSPAIMTLPRAMTSSNSNHLLNAETDSDGKKSSLKPGVSHSVSYGSNLTDQSNKTEVPLQMLGNNKAESPGSGPLLTVKQQHVELRRENPIVQVSEMSRRKAVMRQQRNLRITRLLFVVTAVFILSWVPPYIAMVKGFYIGYSFPLTLTEMLLLSYGPSVYVINTFSNPIIYAALSAIYRRHVIDLWKALRKTVNTICCRR</sequence>
<accession>A0AAE1AFT6</accession>
<dbReference type="InterPro" id="IPR000276">
    <property type="entry name" value="GPCR_Rhodpsn"/>
</dbReference>
<evidence type="ECO:0000256" key="8">
    <source>
        <dbReference type="SAM" id="MobiDB-lite"/>
    </source>
</evidence>
<evidence type="ECO:0000313" key="12">
    <source>
        <dbReference type="Proteomes" id="UP001283361"/>
    </source>
</evidence>
<evidence type="ECO:0000256" key="3">
    <source>
        <dbReference type="ARBA" id="ARBA00022989"/>
    </source>
</evidence>
<feature type="region of interest" description="Disordered" evidence="8">
    <location>
        <begin position="347"/>
        <end position="382"/>
    </location>
</feature>
<keyword evidence="6" id="KW-0675">Receptor</keyword>
<reference evidence="11" key="1">
    <citation type="journal article" date="2023" name="G3 (Bethesda)">
        <title>A reference genome for the long-term kleptoplast-retaining sea slug Elysia crispata morphotype clarki.</title>
        <authorList>
            <person name="Eastman K.E."/>
            <person name="Pendleton A.L."/>
            <person name="Shaikh M.A."/>
            <person name="Suttiyut T."/>
            <person name="Ogas R."/>
            <person name="Tomko P."/>
            <person name="Gavelis G."/>
            <person name="Widhalm J.R."/>
            <person name="Wisecaver J.H."/>
        </authorList>
    </citation>
    <scope>NUCLEOTIDE SEQUENCE</scope>
    <source>
        <strain evidence="11">ECLA1</strain>
    </source>
</reference>
<dbReference type="SMART" id="SM01381">
    <property type="entry name" value="7TM_GPCR_Srsx"/>
    <property type="match status" value="1"/>
</dbReference>
<dbReference type="GO" id="GO:0016020">
    <property type="term" value="C:membrane"/>
    <property type="evidence" value="ECO:0007669"/>
    <property type="project" value="UniProtKB-SubCell"/>
</dbReference>
<feature type="transmembrane region" description="Helical" evidence="9">
    <location>
        <begin position="444"/>
        <end position="469"/>
    </location>
</feature>
<evidence type="ECO:0000256" key="2">
    <source>
        <dbReference type="ARBA" id="ARBA00022692"/>
    </source>
</evidence>
<feature type="transmembrane region" description="Helical" evidence="9">
    <location>
        <begin position="217"/>
        <end position="239"/>
    </location>
</feature>
<dbReference type="AlphaFoldDB" id="A0AAE1AFT6"/>
<dbReference type="PROSITE" id="PS50262">
    <property type="entry name" value="G_PROTEIN_RECEP_F1_2"/>
    <property type="match status" value="1"/>
</dbReference>
<feature type="transmembrane region" description="Helical" evidence="9">
    <location>
        <begin position="59"/>
        <end position="81"/>
    </location>
</feature>
<name>A0AAE1AFT6_9GAST</name>
<evidence type="ECO:0000256" key="5">
    <source>
        <dbReference type="ARBA" id="ARBA00023136"/>
    </source>
</evidence>
<dbReference type="InterPro" id="IPR017452">
    <property type="entry name" value="GPCR_Rhodpsn_7TM"/>
</dbReference>
<dbReference type="GO" id="GO:0004930">
    <property type="term" value="F:G protein-coupled receptor activity"/>
    <property type="evidence" value="ECO:0007669"/>
    <property type="project" value="UniProtKB-KW"/>
</dbReference>
<feature type="transmembrane region" description="Helical" evidence="9">
    <location>
        <begin position="174"/>
        <end position="194"/>
    </location>
</feature>
<dbReference type="Proteomes" id="UP001283361">
    <property type="component" value="Unassembled WGS sequence"/>
</dbReference>
<dbReference type="Gene3D" id="1.20.1070.10">
    <property type="entry name" value="Rhodopsin 7-helix transmembrane proteins"/>
    <property type="match status" value="2"/>
</dbReference>
<evidence type="ECO:0000256" key="9">
    <source>
        <dbReference type="SAM" id="Phobius"/>
    </source>
</evidence>
<dbReference type="SUPFAM" id="SSF81321">
    <property type="entry name" value="Family A G protein-coupled receptor-like"/>
    <property type="match status" value="1"/>
</dbReference>
<organism evidence="11 12">
    <name type="scientific">Elysia crispata</name>
    <name type="common">lettuce slug</name>
    <dbReference type="NCBI Taxonomy" id="231223"/>
    <lineage>
        <taxon>Eukaryota</taxon>
        <taxon>Metazoa</taxon>
        <taxon>Spiralia</taxon>
        <taxon>Lophotrochozoa</taxon>
        <taxon>Mollusca</taxon>
        <taxon>Gastropoda</taxon>
        <taxon>Heterobranchia</taxon>
        <taxon>Euthyneura</taxon>
        <taxon>Panpulmonata</taxon>
        <taxon>Sacoglossa</taxon>
        <taxon>Placobranchoidea</taxon>
        <taxon>Plakobranchidae</taxon>
        <taxon>Elysia</taxon>
    </lineage>
</organism>
<feature type="region of interest" description="Disordered" evidence="8">
    <location>
        <begin position="260"/>
        <end position="332"/>
    </location>
</feature>
<dbReference type="PANTHER" id="PTHR24238">
    <property type="entry name" value="G-PROTEIN COUPLED RECEPTOR"/>
    <property type="match status" value="1"/>
</dbReference>
<evidence type="ECO:0000256" key="1">
    <source>
        <dbReference type="ARBA" id="ARBA00004141"/>
    </source>
</evidence>
<keyword evidence="5 9" id="KW-0472">Membrane</keyword>
<feature type="transmembrane region" description="Helical" evidence="9">
    <location>
        <begin position="489"/>
        <end position="508"/>
    </location>
</feature>
<feature type="transmembrane region" description="Helical" evidence="9">
    <location>
        <begin position="132"/>
        <end position="153"/>
    </location>
</feature>
<keyword evidence="2 9" id="KW-0812">Transmembrane</keyword>
<feature type="transmembrane region" description="Helical" evidence="9">
    <location>
        <begin position="93"/>
        <end position="112"/>
    </location>
</feature>
<dbReference type="EMBL" id="JAWDGP010001910">
    <property type="protein sequence ID" value="KAK3787073.1"/>
    <property type="molecule type" value="Genomic_DNA"/>
</dbReference>
<gene>
    <name evidence="11" type="ORF">RRG08_031548</name>
</gene>
<keyword evidence="12" id="KW-1185">Reference proteome</keyword>
<evidence type="ECO:0000313" key="11">
    <source>
        <dbReference type="EMBL" id="KAK3787073.1"/>
    </source>
</evidence>
<keyword evidence="7" id="KW-0807">Transducer</keyword>
<evidence type="ECO:0000256" key="6">
    <source>
        <dbReference type="ARBA" id="ARBA00023170"/>
    </source>
</evidence>
<keyword evidence="4" id="KW-0297">G-protein coupled receptor</keyword>
<evidence type="ECO:0000256" key="4">
    <source>
        <dbReference type="ARBA" id="ARBA00023040"/>
    </source>
</evidence>
<feature type="compositionally biased region" description="Polar residues" evidence="8">
    <location>
        <begin position="300"/>
        <end position="317"/>
    </location>
</feature>
<keyword evidence="3 9" id="KW-1133">Transmembrane helix</keyword>
<comment type="subcellular location">
    <subcellularLocation>
        <location evidence="1">Membrane</location>
        <topology evidence="1">Multi-pass membrane protein</topology>
    </subcellularLocation>
</comment>
<dbReference type="CDD" id="cd00637">
    <property type="entry name" value="7tm_classA_rhodopsin-like"/>
    <property type="match status" value="1"/>
</dbReference>
<dbReference type="PRINTS" id="PR00237">
    <property type="entry name" value="GPCRRHODOPSN"/>
</dbReference>
<feature type="domain" description="G-protein coupled receptors family 1 profile" evidence="10">
    <location>
        <begin position="74"/>
        <end position="501"/>
    </location>
</feature>
<proteinExistence type="predicted"/>